<reference evidence="1" key="1">
    <citation type="submission" date="2019-12" db="EMBL/GenBank/DDBJ databases">
        <title>Genome sequencing and annotation of Brassica cretica.</title>
        <authorList>
            <person name="Studholme D.J."/>
            <person name="Sarris P."/>
        </authorList>
    </citation>
    <scope>NUCLEOTIDE SEQUENCE</scope>
    <source>
        <strain evidence="1">PFS-109/04</strain>
        <tissue evidence="1">Leaf</tissue>
    </source>
</reference>
<accession>A0A8S9N0A5</accession>
<sequence>MITESQNDPTEREREAYDEFGDVKWMFAGFEGGNAEIEAVTEGGLAREMSLIREIDWNGSGASV</sequence>
<name>A0A8S9N0A5_BRACR</name>
<evidence type="ECO:0000313" key="1">
    <source>
        <dbReference type="EMBL" id="KAF3486210.1"/>
    </source>
</evidence>
<protein>
    <submittedName>
        <fullName evidence="1">Uncharacterized protein</fullName>
    </submittedName>
</protein>
<gene>
    <name evidence="1" type="ORF">F2Q69_00054912</name>
</gene>
<dbReference type="AlphaFoldDB" id="A0A8S9N0A5"/>
<dbReference type="Proteomes" id="UP000712600">
    <property type="component" value="Unassembled WGS sequence"/>
</dbReference>
<dbReference type="EMBL" id="QGKX02002183">
    <property type="protein sequence ID" value="KAF3486210.1"/>
    <property type="molecule type" value="Genomic_DNA"/>
</dbReference>
<proteinExistence type="predicted"/>
<organism evidence="1 2">
    <name type="scientific">Brassica cretica</name>
    <name type="common">Mustard</name>
    <dbReference type="NCBI Taxonomy" id="69181"/>
    <lineage>
        <taxon>Eukaryota</taxon>
        <taxon>Viridiplantae</taxon>
        <taxon>Streptophyta</taxon>
        <taxon>Embryophyta</taxon>
        <taxon>Tracheophyta</taxon>
        <taxon>Spermatophyta</taxon>
        <taxon>Magnoliopsida</taxon>
        <taxon>eudicotyledons</taxon>
        <taxon>Gunneridae</taxon>
        <taxon>Pentapetalae</taxon>
        <taxon>rosids</taxon>
        <taxon>malvids</taxon>
        <taxon>Brassicales</taxon>
        <taxon>Brassicaceae</taxon>
        <taxon>Brassiceae</taxon>
        <taxon>Brassica</taxon>
    </lineage>
</organism>
<comment type="caution">
    <text evidence="1">The sequence shown here is derived from an EMBL/GenBank/DDBJ whole genome shotgun (WGS) entry which is preliminary data.</text>
</comment>
<evidence type="ECO:0000313" key="2">
    <source>
        <dbReference type="Proteomes" id="UP000712600"/>
    </source>
</evidence>